<proteinExistence type="predicted"/>
<feature type="compositionally biased region" description="Polar residues" evidence="1">
    <location>
        <begin position="249"/>
        <end position="272"/>
    </location>
</feature>
<reference evidence="2 3" key="1">
    <citation type="submission" date="2019-02" db="EMBL/GenBank/DDBJ databases">
        <title>Deep-cultivation of Planctomycetes and their phenomic and genomic characterization uncovers novel biology.</title>
        <authorList>
            <person name="Wiegand S."/>
            <person name="Jogler M."/>
            <person name="Boedeker C."/>
            <person name="Pinto D."/>
            <person name="Vollmers J."/>
            <person name="Rivas-Marin E."/>
            <person name="Kohn T."/>
            <person name="Peeters S.H."/>
            <person name="Heuer A."/>
            <person name="Rast P."/>
            <person name="Oberbeckmann S."/>
            <person name="Bunk B."/>
            <person name="Jeske O."/>
            <person name="Meyerdierks A."/>
            <person name="Storesund J.E."/>
            <person name="Kallscheuer N."/>
            <person name="Luecker S."/>
            <person name="Lage O.M."/>
            <person name="Pohl T."/>
            <person name="Merkel B.J."/>
            <person name="Hornburger P."/>
            <person name="Mueller R.-W."/>
            <person name="Bruemmer F."/>
            <person name="Labrenz M."/>
            <person name="Spormann A.M."/>
            <person name="Op Den Camp H."/>
            <person name="Overmann J."/>
            <person name="Amann R."/>
            <person name="Jetten M.S.M."/>
            <person name="Mascher T."/>
            <person name="Medema M.H."/>
            <person name="Devos D.P."/>
            <person name="Kaster A.-K."/>
            <person name="Ovreas L."/>
            <person name="Rohde M."/>
            <person name="Galperin M.Y."/>
            <person name="Jogler C."/>
        </authorList>
    </citation>
    <scope>NUCLEOTIDE SEQUENCE [LARGE SCALE GENOMIC DNA]</scope>
    <source>
        <strain evidence="2 3">CA13</strain>
    </source>
</reference>
<feature type="region of interest" description="Disordered" evidence="1">
    <location>
        <begin position="249"/>
        <end position="294"/>
    </location>
</feature>
<evidence type="ECO:0000313" key="3">
    <source>
        <dbReference type="Proteomes" id="UP000315010"/>
    </source>
</evidence>
<dbReference type="Proteomes" id="UP000315010">
    <property type="component" value="Unassembled WGS sequence"/>
</dbReference>
<comment type="caution">
    <text evidence="2">The sequence shown here is derived from an EMBL/GenBank/DDBJ whole genome shotgun (WGS) entry which is preliminary data.</text>
</comment>
<dbReference type="AlphaFoldDB" id="A0A5C5Z623"/>
<evidence type="ECO:0000256" key="1">
    <source>
        <dbReference type="SAM" id="MobiDB-lite"/>
    </source>
</evidence>
<protein>
    <submittedName>
        <fullName evidence="2">Uncharacterized protein</fullName>
    </submittedName>
</protein>
<dbReference type="EMBL" id="SJPJ01000001">
    <property type="protein sequence ID" value="TWT82023.1"/>
    <property type="molecule type" value="Genomic_DNA"/>
</dbReference>
<sequence>MHICAVDRFIRSRSQVIFTDETGDCFRTILVCESCPLRNLTLGVLIVSAGTLAALPFRRPPSPSADLVPDSTELSDAAATQPVPIPSATAIPADRNAIAAANAAAIAKHAAESELATQKLEAEMRAIDTFASGSSPSFSWNQNLHAQKQPSARGRQSLRPLTYEDLAVPLTRPAIVEDRFSATVSVYEKTNQQAASVPADSIPVDSLAVGAIASMKPMNLKVPEMASQTRPSEQTLNWTNQIARGVTSATQKASPSAERTVQQNATFASTPSREVDAPLPTSPLPVSAADDHPRERFWIQQPQ</sequence>
<name>A0A5C5Z623_9BACT</name>
<accession>A0A5C5Z623</accession>
<gene>
    <name evidence="2" type="ORF">CA13_34780</name>
</gene>
<keyword evidence="3" id="KW-1185">Reference proteome</keyword>
<evidence type="ECO:0000313" key="2">
    <source>
        <dbReference type="EMBL" id="TWT82023.1"/>
    </source>
</evidence>
<organism evidence="2 3">
    <name type="scientific">Novipirellula herctigrandis</name>
    <dbReference type="NCBI Taxonomy" id="2527986"/>
    <lineage>
        <taxon>Bacteria</taxon>
        <taxon>Pseudomonadati</taxon>
        <taxon>Planctomycetota</taxon>
        <taxon>Planctomycetia</taxon>
        <taxon>Pirellulales</taxon>
        <taxon>Pirellulaceae</taxon>
        <taxon>Novipirellula</taxon>
    </lineage>
</organism>